<dbReference type="PIRSF" id="PIRSF037238">
    <property type="entry name" value="Carboxypeptidase_G2"/>
    <property type="match status" value="1"/>
</dbReference>
<dbReference type="PANTHER" id="PTHR43808">
    <property type="entry name" value="ACETYLORNITHINE DEACETYLASE"/>
    <property type="match status" value="1"/>
</dbReference>
<dbReference type="CDD" id="cd03885">
    <property type="entry name" value="M20_CPDG2"/>
    <property type="match status" value="1"/>
</dbReference>
<sequence length="378" mass="41546">MNFVSQLESWLPDMVALLAESVNMDSPSTDKLLTDRMIGWYAARCSEVLQARVERVPNRQYGDRLAVRVGNGPRQVLLVGHADTVWPAGEAKLRPFRIDGDRAFGPGVYDMKAGLIQALFALKLLQMTNKLSQQLSIVLLINSDEEIGSPTSRQWIESYARKSEAAFVLEPPMEPYGAVKTARKGSGRFLLSLEGRSAHAGVNPEAGVSAVEELARQIIRLHTWSEPSRGIYINVGVVNGGIGANVIADRATAEIDVRVQTMDDFRHFAARMNHLTPFHPEVRMQMTGDMNRPPMERTKQIERLFNIARGAAWDQLNLDLGETSTGGVSDGNFIAACGTPTLDGLGVRGDGAHSSSEYIWLTELPRRAALLAGILERL</sequence>
<gene>
    <name evidence="6" type="ORF">LQV63_21200</name>
</gene>
<comment type="caution">
    <text evidence="6">The sequence shown here is derived from an EMBL/GenBank/DDBJ whole genome shotgun (WGS) entry which is preliminary data.</text>
</comment>
<dbReference type="InterPro" id="IPR011650">
    <property type="entry name" value="Peptidase_M20_dimer"/>
</dbReference>
<evidence type="ECO:0000256" key="4">
    <source>
        <dbReference type="ARBA" id="ARBA00022833"/>
    </source>
</evidence>
<protein>
    <submittedName>
        <fullName evidence="6">M20 family metallopeptidase</fullName>
    </submittedName>
</protein>
<feature type="domain" description="Peptidase M20 dimerisation" evidence="5">
    <location>
        <begin position="181"/>
        <end position="272"/>
    </location>
</feature>
<dbReference type="InterPro" id="IPR050072">
    <property type="entry name" value="Peptidase_M20A"/>
</dbReference>
<dbReference type="InterPro" id="IPR001261">
    <property type="entry name" value="ArgE/DapE_CS"/>
</dbReference>
<accession>A0ABS8YIQ3</accession>
<evidence type="ECO:0000259" key="5">
    <source>
        <dbReference type="Pfam" id="PF07687"/>
    </source>
</evidence>
<dbReference type="InterPro" id="IPR017150">
    <property type="entry name" value="Pept_M20_glutamate_carboxypep"/>
</dbReference>
<evidence type="ECO:0000313" key="7">
    <source>
        <dbReference type="Proteomes" id="UP001199916"/>
    </source>
</evidence>
<evidence type="ECO:0000256" key="3">
    <source>
        <dbReference type="ARBA" id="ARBA00022801"/>
    </source>
</evidence>
<dbReference type="SUPFAM" id="SSF53187">
    <property type="entry name" value="Zn-dependent exopeptidases"/>
    <property type="match status" value="1"/>
</dbReference>
<evidence type="ECO:0000256" key="2">
    <source>
        <dbReference type="ARBA" id="ARBA00022723"/>
    </source>
</evidence>
<evidence type="ECO:0000313" key="6">
    <source>
        <dbReference type="EMBL" id="MCE5171800.1"/>
    </source>
</evidence>
<dbReference type="Proteomes" id="UP001199916">
    <property type="component" value="Unassembled WGS sequence"/>
</dbReference>
<dbReference type="PANTHER" id="PTHR43808:SF9">
    <property type="entry name" value="BLL0789 PROTEIN"/>
    <property type="match status" value="1"/>
</dbReference>
<organism evidence="6 7">
    <name type="scientific">Paenibacillus profundus</name>
    <dbReference type="NCBI Taxonomy" id="1173085"/>
    <lineage>
        <taxon>Bacteria</taxon>
        <taxon>Bacillati</taxon>
        <taxon>Bacillota</taxon>
        <taxon>Bacilli</taxon>
        <taxon>Bacillales</taxon>
        <taxon>Paenibacillaceae</taxon>
        <taxon>Paenibacillus</taxon>
    </lineage>
</organism>
<dbReference type="PROSITE" id="PS00758">
    <property type="entry name" value="ARGE_DAPE_CPG2_1"/>
    <property type="match status" value="1"/>
</dbReference>
<dbReference type="EMBL" id="JAJNBZ010000020">
    <property type="protein sequence ID" value="MCE5171800.1"/>
    <property type="molecule type" value="Genomic_DNA"/>
</dbReference>
<dbReference type="Pfam" id="PF01546">
    <property type="entry name" value="Peptidase_M20"/>
    <property type="match status" value="1"/>
</dbReference>
<keyword evidence="3" id="KW-0378">Hydrolase</keyword>
<reference evidence="6 7" key="1">
    <citation type="submission" date="2021-11" db="EMBL/GenBank/DDBJ databases">
        <title>Draft genome sequence of Paenibacillus profundus YoMME, a new Gram-positive bacteria with exoelectrogenic properties.</title>
        <authorList>
            <person name="Hubenova Y."/>
            <person name="Hubenova E."/>
            <person name="Manasiev Y."/>
            <person name="Peykov S."/>
            <person name="Mitov M."/>
        </authorList>
    </citation>
    <scope>NUCLEOTIDE SEQUENCE [LARGE SCALE GENOMIC DNA]</scope>
    <source>
        <strain evidence="6 7">YoMME</strain>
    </source>
</reference>
<name>A0ABS8YIQ3_9BACL</name>
<dbReference type="InterPro" id="IPR036264">
    <property type="entry name" value="Bact_exopeptidase_dim_dom"/>
</dbReference>
<dbReference type="Gene3D" id="3.30.70.360">
    <property type="match status" value="1"/>
</dbReference>
<keyword evidence="2" id="KW-0479">Metal-binding</keyword>
<proteinExistence type="predicted"/>
<comment type="cofactor">
    <cofactor evidence="1">
        <name>Zn(2+)</name>
        <dbReference type="ChEBI" id="CHEBI:29105"/>
    </cofactor>
</comment>
<keyword evidence="4" id="KW-0862">Zinc</keyword>
<dbReference type="Gene3D" id="3.40.630.10">
    <property type="entry name" value="Zn peptidases"/>
    <property type="match status" value="1"/>
</dbReference>
<keyword evidence="7" id="KW-1185">Reference proteome</keyword>
<dbReference type="SUPFAM" id="SSF55031">
    <property type="entry name" value="Bacterial exopeptidase dimerisation domain"/>
    <property type="match status" value="1"/>
</dbReference>
<dbReference type="RefSeq" id="WP_233698163.1">
    <property type="nucleotide sequence ID" value="NZ_JAJNBZ010000020.1"/>
</dbReference>
<dbReference type="InterPro" id="IPR002933">
    <property type="entry name" value="Peptidase_M20"/>
</dbReference>
<dbReference type="Pfam" id="PF07687">
    <property type="entry name" value="M20_dimer"/>
    <property type="match status" value="1"/>
</dbReference>
<evidence type="ECO:0000256" key="1">
    <source>
        <dbReference type="ARBA" id="ARBA00001947"/>
    </source>
</evidence>